<evidence type="ECO:0000313" key="2">
    <source>
        <dbReference type="Proteomes" id="UP000006591"/>
    </source>
</evidence>
<dbReference type="Proteomes" id="UP000006591">
    <property type="component" value="Chromosome 8"/>
</dbReference>
<sequence>MGISTGTELVWRRRGRSVARRRWDGGSWGATITHIPASDYNGTLLSKGRGRMQCDVRAEALAVASPMGGGGLIMEDDDSVIIDNATSLEASFEGSFLSKPSSDGLSSSCGMLVNARWPQ</sequence>
<protein>
    <recommendedName>
        <fullName evidence="3">DUF834 domain-containing protein</fullName>
    </recommendedName>
</protein>
<reference evidence="1" key="1">
    <citation type="submission" date="2015-04" db="UniProtKB">
        <authorList>
            <consortium name="EnsemblPlants"/>
        </authorList>
    </citation>
    <scope>IDENTIFICATION</scope>
    <source>
        <strain evidence="1">SL10</strain>
    </source>
</reference>
<dbReference type="HOGENOM" id="CLU_2065297_0_0_1"/>
<reference evidence="1" key="2">
    <citation type="submission" date="2018-04" db="EMBL/GenBank/DDBJ databases">
        <title>OnivRS2 (Oryza nivara Reference Sequence Version 2).</title>
        <authorList>
            <person name="Zhang J."/>
            <person name="Kudrna D."/>
            <person name="Lee S."/>
            <person name="Talag J."/>
            <person name="Rajasekar S."/>
            <person name="Welchert J."/>
            <person name="Hsing Y.-I."/>
            <person name="Wing R.A."/>
        </authorList>
    </citation>
    <scope>NUCLEOTIDE SEQUENCE [LARGE SCALE GENOMIC DNA]</scope>
    <source>
        <strain evidence="1">SL10</strain>
    </source>
</reference>
<keyword evidence="2" id="KW-1185">Reference proteome</keyword>
<dbReference type="EnsemblPlants" id="ONIVA08G10880.1">
    <property type="protein sequence ID" value="ONIVA08G10880.1"/>
    <property type="gene ID" value="ONIVA08G10880"/>
</dbReference>
<proteinExistence type="predicted"/>
<name>A0A0E0IA41_ORYNI</name>
<dbReference type="Gramene" id="ONIVA08G10880.1">
    <property type="protein sequence ID" value="ONIVA08G10880.1"/>
    <property type="gene ID" value="ONIVA08G10880"/>
</dbReference>
<dbReference type="AlphaFoldDB" id="A0A0E0IA41"/>
<accession>A0A0E0IA41</accession>
<evidence type="ECO:0008006" key="3">
    <source>
        <dbReference type="Google" id="ProtNLM"/>
    </source>
</evidence>
<evidence type="ECO:0000313" key="1">
    <source>
        <dbReference type="EnsemblPlants" id="ONIVA08G10880.1"/>
    </source>
</evidence>
<organism evidence="1">
    <name type="scientific">Oryza nivara</name>
    <name type="common">Indian wild rice</name>
    <name type="synonym">Oryza sativa f. spontanea</name>
    <dbReference type="NCBI Taxonomy" id="4536"/>
    <lineage>
        <taxon>Eukaryota</taxon>
        <taxon>Viridiplantae</taxon>
        <taxon>Streptophyta</taxon>
        <taxon>Embryophyta</taxon>
        <taxon>Tracheophyta</taxon>
        <taxon>Spermatophyta</taxon>
        <taxon>Magnoliopsida</taxon>
        <taxon>Liliopsida</taxon>
        <taxon>Poales</taxon>
        <taxon>Poaceae</taxon>
        <taxon>BOP clade</taxon>
        <taxon>Oryzoideae</taxon>
        <taxon>Oryzeae</taxon>
        <taxon>Oryzinae</taxon>
        <taxon>Oryza</taxon>
    </lineage>
</organism>